<gene>
    <name evidence="1" type="ORF">ACFO5Q_01315</name>
</gene>
<accession>A0ABV8U6F3</accession>
<keyword evidence="2" id="KW-1185">Reference proteome</keyword>
<organism evidence="1 2">
    <name type="scientific">Kordiimonas lipolytica</name>
    <dbReference type="NCBI Taxonomy" id="1662421"/>
    <lineage>
        <taxon>Bacteria</taxon>
        <taxon>Pseudomonadati</taxon>
        <taxon>Pseudomonadota</taxon>
        <taxon>Alphaproteobacteria</taxon>
        <taxon>Kordiimonadales</taxon>
        <taxon>Kordiimonadaceae</taxon>
        <taxon>Kordiimonas</taxon>
    </lineage>
</organism>
<comment type="caution">
    <text evidence="1">The sequence shown here is derived from an EMBL/GenBank/DDBJ whole genome shotgun (WGS) entry which is preliminary data.</text>
</comment>
<evidence type="ECO:0000313" key="2">
    <source>
        <dbReference type="Proteomes" id="UP001595776"/>
    </source>
</evidence>
<sequence>MEMNEDLSSLEGFEGIVDLYRSKSTDPRIPPFKADFHFQELAGWHAFFNLMHFPGAPEDGEIRILGEEYRRLFSGVLWQGMHLSEVDHPKLVNLSSYCARLIRTPCIGRFVGFLPHNGREHIAADILDLPARDEHGNVTYLLSFIRVLTPDDDGDFAAH</sequence>
<reference evidence="2" key="1">
    <citation type="journal article" date="2019" name="Int. J. Syst. Evol. Microbiol.">
        <title>The Global Catalogue of Microorganisms (GCM) 10K type strain sequencing project: providing services to taxonomists for standard genome sequencing and annotation.</title>
        <authorList>
            <consortium name="The Broad Institute Genomics Platform"/>
            <consortium name="The Broad Institute Genome Sequencing Center for Infectious Disease"/>
            <person name="Wu L."/>
            <person name="Ma J."/>
        </authorList>
    </citation>
    <scope>NUCLEOTIDE SEQUENCE [LARGE SCALE GENOMIC DNA]</scope>
    <source>
        <strain evidence="2">CGMCC 1.15304</strain>
    </source>
</reference>
<dbReference type="Proteomes" id="UP001595776">
    <property type="component" value="Unassembled WGS sequence"/>
</dbReference>
<dbReference type="RefSeq" id="WP_068151086.1">
    <property type="nucleotide sequence ID" value="NZ_JBHSCR010000001.1"/>
</dbReference>
<evidence type="ECO:0000313" key="1">
    <source>
        <dbReference type="EMBL" id="MFC4346482.1"/>
    </source>
</evidence>
<dbReference type="EMBL" id="JBHSCR010000001">
    <property type="protein sequence ID" value="MFC4346482.1"/>
    <property type="molecule type" value="Genomic_DNA"/>
</dbReference>
<protein>
    <recommendedName>
        <fullName evidence="3">PAS domain-containing protein</fullName>
    </recommendedName>
</protein>
<proteinExistence type="predicted"/>
<evidence type="ECO:0008006" key="3">
    <source>
        <dbReference type="Google" id="ProtNLM"/>
    </source>
</evidence>
<name>A0ABV8U6F3_9PROT</name>